<dbReference type="GO" id="GO:0005634">
    <property type="term" value="C:nucleus"/>
    <property type="evidence" value="ECO:0007669"/>
    <property type="project" value="UniProtKB-SubCell"/>
</dbReference>
<dbReference type="InterPro" id="IPR051967">
    <property type="entry name" value="Krueppel_C2H2-ZF"/>
</dbReference>
<evidence type="ECO:0000256" key="5">
    <source>
        <dbReference type="ARBA" id="ARBA00022771"/>
    </source>
</evidence>
<feature type="compositionally biased region" description="Low complexity" evidence="11">
    <location>
        <begin position="174"/>
        <end position="185"/>
    </location>
</feature>
<organism evidence="13">
    <name type="scientific">Tetraodon nigroviridis</name>
    <name type="common">Spotted green pufferfish</name>
    <name type="synonym">Chelonodon nigroviridis</name>
    <dbReference type="NCBI Taxonomy" id="99883"/>
    <lineage>
        <taxon>Eukaryota</taxon>
        <taxon>Metazoa</taxon>
        <taxon>Chordata</taxon>
        <taxon>Craniata</taxon>
        <taxon>Vertebrata</taxon>
        <taxon>Euteleostomi</taxon>
        <taxon>Actinopterygii</taxon>
        <taxon>Neopterygii</taxon>
        <taxon>Teleostei</taxon>
        <taxon>Neoteleostei</taxon>
        <taxon>Acanthomorphata</taxon>
        <taxon>Eupercaria</taxon>
        <taxon>Tetraodontiformes</taxon>
        <taxon>Tetradontoidea</taxon>
        <taxon>Tetraodontidae</taxon>
        <taxon>Tetraodon</taxon>
    </lineage>
</organism>
<evidence type="ECO:0000313" key="13">
    <source>
        <dbReference type="EMBL" id="CAF91304.1"/>
    </source>
</evidence>
<evidence type="ECO:0000256" key="6">
    <source>
        <dbReference type="ARBA" id="ARBA00022833"/>
    </source>
</evidence>
<protein>
    <submittedName>
        <fullName evidence="13">(spotted green pufferfish) hypothetical protein</fullName>
    </submittedName>
</protein>
<name>Q4T728_TETNG</name>
<evidence type="ECO:0000256" key="3">
    <source>
        <dbReference type="ARBA" id="ARBA00022723"/>
    </source>
</evidence>
<dbReference type="FunFam" id="3.30.160.60:FF:002711">
    <property type="entry name" value="Zinc finger protein 16"/>
    <property type="match status" value="1"/>
</dbReference>
<dbReference type="InterPro" id="IPR036236">
    <property type="entry name" value="Znf_C2H2_sf"/>
</dbReference>
<evidence type="ECO:0000256" key="2">
    <source>
        <dbReference type="ARBA" id="ARBA00006991"/>
    </source>
</evidence>
<dbReference type="SUPFAM" id="SSF57667">
    <property type="entry name" value="beta-beta-alpha zinc fingers"/>
    <property type="match status" value="1"/>
</dbReference>
<feature type="region of interest" description="Disordered" evidence="11">
    <location>
        <begin position="276"/>
        <end position="295"/>
    </location>
</feature>
<dbReference type="KEGG" id="tng:GSTEN00005960G001"/>
<reference evidence="13" key="1">
    <citation type="journal article" date="2004" name="Nature">
        <title>Genome duplication in the teleost fish Tetraodon nigroviridis reveals the early vertebrate proto-karyotype.</title>
        <authorList>
            <person name="Jaillon O."/>
            <person name="Aury J.-M."/>
            <person name="Brunet F."/>
            <person name="Petit J.-L."/>
            <person name="Stange-Thomann N."/>
            <person name="Mauceli E."/>
            <person name="Bouneau L."/>
            <person name="Fischer C."/>
            <person name="Ozouf-Costaz C."/>
            <person name="Bernot A."/>
            <person name="Nicaud S."/>
            <person name="Jaffe D."/>
            <person name="Fisher S."/>
            <person name="Lutfalla G."/>
            <person name="Dossat C."/>
            <person name="Segurens B."/>
            <person name="Dasilva C."/>
            <person name="Salanoubat M."/>
            <person name="Levy M."/>
            <person name="Boudet N."/>
            <person name="Castellano S."/>
            <person name="Anthouard V."/>
            <person name="Jubin C."/>
            <person name="Castelli V."/>
            <person name="Katinka M."/>
            <person name="Vacherie B."/>
            <person name="Biemont C."/>
            <person name="Skalli Z."/>
            <person name="Cattolico L."/>
            <person name="Poulain J."/>
            <person name="De Berardinis V."/>
            <person name="Cruaud C."/>
            <person name="Duprat S."/>
            <person name="Brottier P."/>
            <person name="Coutanceau J.-P."/>
            <person name="Gouzy J."/>
            <person name="Parra G."/>
            <person name="Lardier G."/>
            <person name="Chapple C."/>
            <person name="McKernan K.J."/>
            <person name="McEwan P."/>
            <person name="Bosak S."/>
            <person name="Kellis M."/>
            <person name="Volff J.-N."/>
            <person name="Guigo R."/>
            <person name="Zody M.C."/>
            <person name="Mesirov J."/>
            <person name="Lindblad-Toh K."/>
            <person name="Birren B."/>
            <person name="Nusbaum C."/>
            <person name="Kahn D."/>
            <person name="Robinson-Rechavi M."/>
            <person name="Laudet V."/>
            <person name="Schachter V."/>
            <person name="Quetier F."/>
            <person name="Saurin W."/>
            <person name="Scarpelli C."/>
            <person name="Wincker P."/>
            <person name="Lander E.S."/>
            <person name="Weissenbach J."/>
            <person name="Roest Crollius H."/>
        </authorList>
    </citation>
    <scope>NUCLEOTIDE SEQUENCE [LARGE SCALE GENOMIC DNA]</scope>
</reference>
<feature type="domain" description="C2H2-type" evidence="12">
    <location>
        <begin position="4"/>
        <end position="27"/>
    </location>
</feature>
<feature type="non-terminal residue" evidence="13">
    <location>
        <position position="1"/>
    </location>
</feature>
<gene>
    <name evidence="13" type="ORF">GSTENG00005960001</name>
</gene>
<keyword evidence="8" id="KW-0238">DNA-binding</keyword>
<keyword evidence="7" id="KW-0805">Transcription regulation</keyword>
<evidence type="ECO:0000256" key="7">
    <source>
        <dbReference type="ARBA" id="ARBA00023015"/>
    </source>
</evidence>
<dbReference type="AlphaFoldDB" id="Q4T728"/>
<comment type="subcellular location">
    <subcellularLocation>
        <location evidence="1">Nucleus</location>
    </subcellularLocation>
</comment>
<evidence type="ECO:0000256" key="11">
    <source>
        <dbReference type="SAM" id="MobiDB-lite"/>
    </source>
</evidence>
<evidence type="ECO:0000256" key="1">
    <source>
        <dbReference type="ARBA" id="ARBA00004123"/>
    </source>
</evidence>
<keyword evidence="4" id="KW-0677">Repeat</keyword>
<sequence>EKPYICSLCDFVTTESKAYLAHVQVYHPASADDRPSPIPASDRGGPGVYAKLKRPLLQVFPTAYRSAQTFSPDPSLTPVDLCVRGEACREITLDRKSLPSHKCSFCSHSTRYPEVLWMHQTVAHRISSSSSNLAPKWAVKSNFKASKDNSLASKRRTGPPPVLEGKECSPLPPVVRVQRTRPPTQSGEVVKKNKPASHATLPPPSAPILIFLRPQEIIHHFRQPGRGWGFMLSSKHGLAEYGRARGSPHSQARSNGARPAAVSHGPAVGRLYGASSSTSLLSEPRGDSKQETIAETPDVPADILGFLKNYSPHELAALYHRWGAANAMLDPTGERPFCCQFCPYRASQKGNLKTHVQSVHHMPFDNSQYPVTGSSSLEDPLTPQQL</sequence>
<dbReference type="SMART" id="SM00355">
    <property type="entry name" value="ZnF_C2H2"/>
    <property type="match status" value="3"/>
</dbReference>
<dbReference type="EMBL" id="CAAE01008351">
    <property type="protein sequence ID" value="CAF91304.1"/>
    <property type="molecule type" value="Genomic_DNA"/>
</dbReference>
<evidence type="ECO:0000256" key="10">
    <source>
        <dbReference type="ARBA" id="ARBA00023242"/>
    </source>
</evidence>
<evidence type="ECO:0000256" key="8">
    <source>
        <dbReference type="ARBA" id="ARBA00023125"/>
    </source>
</evidence>
<proteinExistence type="inferred from homology"/>
<feature type="domain" description="C2H2-type" evidence="12">
    <location>
        <begin position="337"/>
        <end position="360"/>
    </location>
</feature>
<comment type="similarity">
    <text evidence="2">Belongs to the krueppel C2H2-type zinc-finger protein family.</text>
</comment>
<dbReference type="GO" id="GO:0008270">
    <property type="term" value="F:zinc ion binding"/>
    <property type="evidence" value="ECO:0007669"/>
    <property type="project" value="UniProtKB-KW"/>
</dbReference>
<keyword evidence="10" id="KW-0539">Nucleus</keyword>
<reference evidence="13" key="2">
    <citation type="submission" date="2004-02" db="EMBL/GenBank/DDBJ databases">
        <authorList>
            <consortium name="Genoscope"/>
            <consortium name="Whitehead Institute Centre for Genome Research"/>
        </authorList>
    </citation>
    <scope>NUCLEOTIDE SEQUENCE</scope>
</reference>
<dbReference type="GO" id="GO:0000981">
    <property type="term" value="F:DNA-binding transcription factor activity, RNA polymerase II-specific"/>
    <property type="evidence" value="ECO:0007669"/>
    <property type="project" value="TreeGrafter"/>
</dbReference>
<dbReference type="GO" id="GO:0000978">
    <property type="term" value="F:RNA polymerase II cis-regulatory region sequence-specific DNA binding"/>
    <property type="evidence" value="ECO:0007669"/>
    <property type="project" value="TreeGrafter"/>
</dbReference>
<feature type="region of interest" description="Disordered" evidence="11">
    <location>
        <begin position="148"/>
        <end position="201"/>
    </location>
</feature>
<keyword evidence="5" id="KW-0863">Zinc-finger</keyword>
<dbReference type="Gene3D" id="3.30.160.60">
    <property type="entry name" value="Classic Zinc Finger"/>
    <property type="match status" value="1"/>
</dbReference>
<comment type="caution">
    <text evidence="13">The sequence shown here is derived from an EMBL/GenBank/DDBJ whole genome shotgun (WGS) entry which is preliminary data.</text>
</comment>
<dbReference type="OrthoDB" id="8952108at2759"/>
<feature type="domain" description="C2H2-type" evidence="12">
    <location>
        <begin position="101"/>
        <end position="124"/>
    </location>
</feature>
<dbReference type="InterPro" id="IPR013087">
    <property type="entry name" value="Znf_C2H2_type"/>
</dbReference>
<feature type="region of interest" description="Disordered" evidence="11">
    <location>
        <begin position="367"/>
        <end position="386"/>
    </location>
</feature>
<keyword evidence="9" id="KW-0804">Transcription</keyword>
<feature type="region of interest" description="Disordered" evidence="11">
    <location>
        <begin position="241"/>
        <end position="268"/>
    </location>
</feature>
<dbReference type="PANTHER" id="PTHR45925">
    <property type="entry name" value="ZINC FINGER PROTEIN"/>
    <property type="match status" value="1"/>
</dbReference>
<evidence type="ECO:0000259" key="12">
    <source>
        <dbReference type="SMART" id="SM00355"/>
    </source>
</evidence>
<keyword evidence="3" id="KW-0479">Metal-binding</keyword>
<keyword evidence="6" id="KW-0862">Zinc</keyword>
<dbReference type="PANTHER" id="PTHR45925:SF3">
    <property type="entry name" value="ZINC FINGER PROTEIN 516"/>
    <property type="match status" value="1"/>
</dbReference>
<evidence type="ECO:0000256" key="4">
    <source>
        <dbReference type="ARBA" id="ARBA00022737"/>
    </source>
</evidence>
<accession>Q4T728</accession>
<evidence type="ECO:0000256" key="9">
    <source>
        <dbReference type="ARBA" id="ARBA00023163"/>
    </source>
</evidence>